<evidence type="ECO:0000313" key="1">
    <source>
        <dbReference type="EMBL" id="KAK7802862.1"/>
    </source>
</evidence>
<accession>A0AAW0HIX5</accession>
<organism evidence="1 2">
    <name type="scientific">Myodes glareolus</name>
    <name type="common">Bank vole</name>
    <name type="synonym">Clethrionomys glareolus</name>
    <dbReference type="NCBI Taxonomy" id="447135"/>
    <lineage>
        <taxon>Eukaryota</taxon>
        <taxon>Metazoa</taxon>
        <taxon>Chordata</taxon>
        <taxon>Craniata</taxon>
        <taxon>Vertebrata</taxon>
        <taxon>Euteleostomi</taxon>
        <taxon>Mammalia</taxon>
        <taxon>Eutheria</taxon>
        <taxon>Euarchontoglires</taxon>
        <taxon>Glires</taxon>
        <taxon>Rodentia</taxon>
        <taxon>Myomorpha</taxon>
        <taxon>Muroidea</taxon>
        <taxon>Cricetidae</taxon>
        <taxon>Arvicolinae</taxon>
        <taxon>Myodes</taxon>
    </lineage>
</organism>
<dbReference type="PANTHER" id="PTHR36463">
    <property type="entry name" value="KERATINOCYTE DIFFERENTIATION-ASSOCIATED PROTEIN"/>
    <property type="match status" value="1"/>
</dbReference>
<name>A0AAW0HIX5_MYOGA</name>
<evidence type="ECO:0008006" key="3">
    <source>
        <dbReference type="Google" id="ProtNLM"/>
    </source>
</evidence>
<dbReference type="GO" id="GO:0005615">
    <property type="term" value="C:extracellular space"/>
    <property type="evidence" value="ECO:0007669"/>
    <property type="project" value="TreeGrafter"/>
</dbReference>
<keyword evidence="2" id="KW-1185">Reference proteome</keyword>
<dbReference type="AlphaFoldDB" id="A0AAW0HIX5"/>
<evidence type="ECO:0000313" key="2">
    <source>
        <dbReference type="Proteomes" id="UP001488838"/>
    </source>
</evidence>
<protein>
    <recommendedName>
        <fullName evidence="3">Keratinocyte differentiation associated protein</fullName>
    </recommendedName>
</protein>
<proteinExistence type="predicted"/>
<reference evidence="1 2" key="1">
    <citation type="journal article" date="2023" name="bioRxiv">
        <title>Conserved and derived expression patterns and positive selection on dental genes reveal complex evolutionary context of ever-growing rodent molars.</title>
        <authorList>
            <person name="Calamari Z.T."/>
            <person name="Song A."/>
            <person name="Cohen E."/>
            <person name="Akter M."/>
            <person name="Roy R.D."/>
            <person name="Hallikas O."/>
            <person name="Christensen M.M."/>
            <person name="Li P."/>
            <person name="Marangoni P."/>
            <person name="Jernvall J."/>
            <person name="Klein O.D."/>
        </authorList>
    </citation>
    <scope>NUCLEOTIDE SEQUENCE [LARGE SCALE GENOMIC DNA]</scope>
    <source>
        <strain evidence="1">V071</strain>
    </source>
</reference>
<dbReference type="Pfam" id="PF15200">
    <property type="entry name" value="KRTDAP"/>
    <property type="match status" value="1"/>
</dbReference>
<dbReference type="PANTHER" id="PTHR36463:SF1">
    <property type="entry name" value="KERATINOCYTE DIFFERENTIATION-ASSOCIATED PROTEIN"/>
    <property type="match status" value="1"/>
</dbReference>
<feature type="non-terminal residue" evidence="1">
    <location>
        <position position="1"/>
    </location>
</feature>
<gene>
    <name evidence="1" type="ORF">U0070_016345</name>
</gene>
<dbReference type="EMBL" id="JBBHLL010000443">
    <property type="protein sequence ID" value="KAK7802862.1"/>
    <property type="molecule type" value="Genomic_DNA"/>
</dbReference>
<dbReference type="Proteomes" id="UP001488838">
    <property type="component" value="Unassembled WGS sequence"/>
</dbReference>
<sequence length="150" mass="15810">ASTVTRSSCKVGVAQAVSSCGLSKVGAALCLQERLCEAEEDTGSHLLANIKGHQRGPASEHPKPDTMKIQILPAVALLALLALHAAQGAALGGAEEETTIGNYAAGSEGFNSQFLNLDKLQSMFKKAFPFINWEFFPKVKGLRSAVPDSQ</sequence>
<dbReference type="InterPro" id="IPR028196">
    <property type="entry name" value="KRTDAP"/>
</dbReference>
<dbReference type="GO" id="GO:0008544">
    <property type="term" value="P:epidermis development"/>
    <property type="evidence" value="ECO:0007669"/>
    <property type="project" value="TreeGrafter"/>
</dbReference>
<comment type="caution">
    <text evidence="1">The sequence shown here is derived from an EMBL/GenBank/DDBJ whole genome shotgun (WGS) entry which is preliminary data.</text>
</comment>